<organism evidence="1 2">
    <name type="scientific">Proteiniclasticum ruminis</name>
    <dbReference type="NCBI Taxonomy" id="398199"/>
    <lineage>
        <taxon>Bacteria</taxon>
        <taxon>Bacillati</taxon>
        <taxon>Bacillota</taxon>
        <taxon>Clostridia</taxon>
        <taxon>Eubacteriales</taxon>
        <taxon>Clostridiaceae</taxon>
        <taxon>Proteiniclasticum</taxon>
    </lineage>
</organism>
<dbReference type="PANTHER" id="PTHR10151">
    <property type="entry name" value="ECTONUCLEOTIDE PYROPHOSPHATASE/PHOSPHODIESTERASE"/>
    <property type="match status" value="1"/>
</dbReference>
<dbReference type="CDD" id="cd16018">
    <property type="entry name" value="Enpp"/>
    <property type="match status" value="1"/>
</dbReference>
<dbReference type="EMBL" id="FNDZ01000001">
    <property type="protein sequence ID" value="SDI05609.1"/>
    <property type="molecule type" value="Genomic_DNA"/>
</dbReference>
<dbReference type="AlphaFoldDB" id="A0A1G8HG67"/>
<dbReference type="GO" id="GO:0016787">
    <property type="term" value="F:hydrolase activity"/>
    <property type="evidence" value="ECO:0007669"/>
    <property type="project" value="UniProtKB-ARBA"/>
</dbReference>
<gene>
    <name evidence="1" type="ORF">SAMN05421804_101573</name>
</gene>
<sequence>MKNRHFIIVSFDALSSRDLINLKHLPGFQRLKENSSYCLNVSSVYPSLTYPCHTSISTGMYPKNHGVESNTLLQLNRTSPDWNWTRDSIKADTFYDAALRKGLSVCSLLWPVAAKSNITWNLPEIFANRPWQHQIPVTLAHGTPSFLLDINRRFGHLRNGIKQPQLDLFVEASAHYALKSKRPQVMMMHFVELDAMRHTYGYDSEEAETALKSYDMKLQNLYTLLEEENLLENTTLFVLGDHDQIPVHTAIHMNSIFKDKGYLSVKKGKITDYEVYCQSLDGSAYLHFGKEVSDERKEEIRLLLYRLRDREDFGIEAVYGKDEMLSLGAGRKADLMLEAKNGFYFQDAHDRPALLKRDAKALGTDHHGRSTHGFDPRKENYQTVFFAAGKGIRNGVILEKMSLVDEGPTFAHAMGTVLHDTDGRILTELFL</sequence>
<evidence type="ECO:0000313" key="2">
    <source>
        <dbReference type="Proteomes" id="UP000183255"/>
    </source>
</evidence>
<dbReference type="PANTHER" id="PTHR10151:SF120">
    <property type="entry name" value="BIS(5'-ADENOSYL)-TRIPHOSPHATASE"/>
    <property type="match status" value="1"/>
</dbReference>
<evidence type="ECO:0000313" key="1">
    <source>
        <dbReference type="EMBL" id="SDI05609.1"/>
    </source>
</evidence>
<reference evidence="1 2" key="1">
    <citation type="submission" date="2016-10" db="EMBL/GenBank/DDBJ databases">
        <authorList>
            <person name="de Groot N.N."/>
        </authorList>
    </citation>
    <scope>NUCLEOTIDE SEQUENCE [LARGE SCALE GENOMIC DNA]</scope>
    <source>
        <strain evidence="1 2">CGMCC 1.5058</strain>
    </source>
</reference>
<dbReference type="SUPFAM" id="SSF53649">
    <property type="entry name" value="Alkaline phosphatase-like"/>
    <property type="match status" value="1"/>
</dbReference>
<dbReference type="InterPro" id="IPR017850">
    <property type="entry name" value="Alkaline_phosphatase_core_sf"/>
</dbReference>
<protein>
    <submittedName>
        <fullName evidence="1">Predicted pyrophosphatase or phosphodiesterase, AlkP superfamily</fullName>
    </submittedName>
</protein>
<dbReference type="Pfam" id="PF01663">
    <property type="entry name" value="Phosphodiest"/>
    <property type="match status" value="1"/>
</dbReference>
<dbReference type="RefSeq" id="WP_031573827.1">
    <property type="nucleotide sequence ID" value="NZ_FNDZ01000001.1"/>
</dbReference>
<dbReference type="InterPro" id="IPR002591">
    <property type="entry name" value="Phosphodiest/P_Trfase"/>
</dbReference>
<accession>A0A1G8HG67</accession>
<dbReference type="Proteomes" id="UP000183255">
    <property type="component" value="Unassembled WGS sequence"/>
</dbReference>
<proteinExistence type="predicted"/>
<name>A0A1G8HG67_9CLOT</name>
<dbReference type="Gene3D" id="3.40.720.10">
    <property type="entry name" value="Alkaline Phosphatase, subunit A"/>
    <property type="match status" value="1"/>
</dbReference>